<dbReference type="SUPFAM" id="SSF54637">
    <property type="entry name" value="Thioesterase/thiol ester dehydrase-isomerase"/>
    <property type="match status" value="1"/>
</dbReference>
<dbReference type="InterPro" id="IPR050965">
    <property type="entry name" value="UPF0336/Enoyl-CoA_hydratase"/>
</dbReference>
<sequence length="129" mass="13957">MSDWWEQAVGRSATLERTFTAEDLAEYRSLSGDTTEDPAGGESVPEPLIAGLFSTLLGTDLPGNGTMYLKQEMRFLGRAKPGETVRAEVTVTAVRPEKALVDLDTVAKVGDRVVCEGKALVMAPQYGHR</sequence>
<evidence type="ECO:0000313" key="1">
    <source>
        <dbReference type="EMBL" id="ADG87144.1"/>
    </source>
</evidence>
<dbReference type="RefSeq" id="WP_013130677.1">
    <property type="nucleotide sequence ID" value="NC_014165.1"/>
</dbReference>
<gene>
    <name evidence="1" type="ordered locus">Tbis_0416</name>
</gene>
<keyword evidence="2" id="KW-1185">Reference proteome</keyword>
<dbReference type="PANTHER" id="PTHR43437:SF3">
    <property type="entry name" value="HYDROXYACYL-THIOESTER DEHYDRATASE TYPE 2, MITOCHONDRIAL"/>
    <property type="match status" value="1"/>
</dbReference>
<organism evidence="1 2">
    <name type="scientific">Thermobispora bispora (strain ATCC 19993 / DSM 43833 / CBS 139.67 / JCM 10125 / KCTC 9307 / NBRC 14880 / R51)</name>
    <dbReference type="NCBI Taxonomy" id="469371"/>
    <lineage>
        <taxon>Bacteria</taxon>
        <taxon>Bacillati</taxon>
        <taxon>Actinomycetota</taxon>
        <taxon>Actinomycetes</taxon>
        <taxon>Streptosporangiales</taxon>
        <taxon>Streptosporangiaceae</taxon>
        <taxon>Thermobispora</taxon>
    </lineage>
</organism>
<protein>
    <submittedName>
        <fullName evidence="1">MaoC domain protein dehydratase</fullName>
    </submittedName>
</protein>
<dbReference type="OrthoDB" id="9800237at2"/>
<accession>D6Y490</accession>
<dbReference type="EMBL" id="CP001874">
    <property type="protein sequence ID" value="ADG87144.1"/>
    <property type="molecule type" value="Genomic_DNA"/>
</dbReference>
<dbReference type="HOGENOM" id="CLU_094876_3_3_11"/>
<dbReference type="GO" id="GO:0019171">
    <property type="term" value="F:(3R)-hydroxyacyl-[acyl-carrier-protein] dehydratase activity"/>
    <property type="evidence" value="ECO:0007669"/>
    <property type="project" value="TreeGrafter"/>
</dbReference>
<dbReference type="GO" id="GO:0006633">
    <property type="term" value="P:fatty acid biosynthetic process"/>
    <property type="evidence" value="ECO:0007669"/>
    <property type="project" value="TreeGrafter"/>
</dbReference>
<dbReference type="Gene3D" id="3.10.129.10">
    <property type="entry name" value="Hotdog Thioesterase"/>
    <property type="match status" value="1"/>
</dbReference>
<evidence type="ECO:0000313" key="2">
    <source>
        <dbReference type="Proteomes" id="UP000006640"/>
    </source>
</evidence>
<reference evidence="1 2" key="1">
    <citation type="submission" date="2010-01" db="EMBL/GenBank/DDBJ databases">
        <title>The complete genome of Thermobispora bispora DSM 43833.</title>
        <authorList>
            <consortium name="US DOE Joint Genome Institute (JGI-PGF)"/>
            <person name="Lucas S."/>
            <person name="Copeland A."/>
            <person name="Lapidus A."/>
            <person name="Glavina del Rio T."/>
            <person name="Dalin E."/>
            <person name="Tice H."/>
            <person name="Bruce D."/>
            <person name="Goodwin L."/>
            <person name="Pitluck S."/>
            <person name="Kyrpides N."/>
            <person name="Mavromatis K."/>
            <person name="Ivanova N."/>
            <person name="Mikhailova N."/>
            <person name="Chertkov O."/>
            <person name="Brettin T."/>
            <person name="Detter J.C."/>
            <person name="Han C."/>
            <person name="Larimer F."/>
            <person name="Land M."/>
            <person name="Hauser L."/>
            <person name="Markowitz V."/>
            <person name="Cheng J.-F."/>
            <person name="Hugenholtz P."/>
            <person name="Woyke T."/>
            <person name="Wu D."/>
            <person name="Jando M."/>
            <person name="Schneider S."/>
            <person name="Klenk H.-P."/>
            <person name="Eisen J.A."/>
        </authorList>
    </citation>
    <scope>NUCLEOTIDE SEQUENCE [LARGE SCALE GENOMIC DNA]</scope>
    <source>
        <strain evidence="2">ATCC 19993 / DSM 43833 / CBS 139.67 / JCM 10125 / KCTC 9307 / NBRC 14880 / R51</strain>
    </source>
</reference>
<proteinExistence type="predicted"/>
<dbReference type="Proteomes" id="UP000006640">
    <property type="component" value="Chromosome"/>
</dbReference>
<dbReference type="KEGG" id="tbi:Tbis_0416"/>
<name>D6Y490_THEBD</name>
<dbReference type="InterPro" id="IPR029069">
    <property type="entry name" value="HotDog_dom_sf"/>
</dbReference>
<dbReference type="STRING" id="469371.Tbis_0416"/>
<dbReference type="PANTHER" id="PTHR43437">
    <property type="entry name" value="HYDROXYACYL-THIOESTER DEHYDRATASE TYPE 2, MITOCHONDRIAL-RELATED"/>
    <property type="match status" value="1"/>
</dbReference>
<dbReference type="AlphaFoldDB" id="D6Y490"/>
<dbReference type="eggNOG" id="COG2030">
    <property type="taxonomic scope" value="Bacteria"/>
</dbReference>